<feature type="non-terminal residue" evidence="1">
    <location>
        <position position="53"/>
    </location>
</feature>
<sequence length="53" mass="5974">MVHSGYQRLNWRSGETAEGNRKQTALVICLWGTKPFLSTLLGARKDKDFGFST</sequence>
<dbReference type="AlphaFoldDB" id="A0A6H5G064"/>
<keyword evidence="2" id="KW-1185">Reference proteome</keyword>
<dbReference type="Proteomes" id="UP000479000">
    <property type="component" value="Unassembled WGS sequence"/>
</dbReference>
<organism evidence="1 2">
    <name type="scientific">Nesidiocoris tenuis</name>
    <dbReference type="NCBI Taxonomy" id="355587"/>
    <lineage>
        <taxon>Eukaryota</taxon>
        <taxon>Metazoa</taxon>
        <taxon>Ecdysozoa</taxon>
        <taxon>Arthropoda</taxon>
        <taxon>Hexapoda</taxon>
        <taxon>Insecta</taxon>
        <taxon>Pterygota</taxon>
        <taxon>Neoptera</taxon>
        <taxon>Paraneoptera</taxon>
        <taxon>Hemiptera</taxon>
        <taxon>Heteroptera</taxon>
        <taxon>Panheteroptera</taxon>
        <taxon>Cimicomorpha</taxon>
        <taxon>Miridae</taxon>
        <taxon>Dicyphina</taxon>
        <taxon>Nesidiocoris</taxon>
    </lineage>
</organism>
<gene>
    <name evidence="1" type="ORF">NTEN_LOCUS2325</name>
</gene>
<evidence type="ECO:0000313" key="1">
    <source>
        <dbReference type="EMBL" id="CAA9995534.1"/>
    </source>
</evidence>
<reference evidence="1 2" key="1">
    <citation type="submission" date="2020-02" db="EMBL/GenBank/DDBJ databases">
        <authorList>
            <person name="Ferguson B K."/>
        </authorList>
    </citation>
    <scope>NUCLEOTIDE SEQUENCE [LARGE SCALE GENOMIC DNA]</scope>
</reference>
<protein>
    <submittedName>
        <fullName evidence="1">Uncharacterized protein</fullName>
    </submittedName>
</protein>
<evidence type="ECO:0000313" key="2">
    <source>
        <dbReference type="Proteomes" id="UP000479000"/>
    </source>
</evidence>
<proteinExistence type="predicted"/>
<dbReference type="EMBL" id="CADCXU010003550">
    <property type="protein sequence ID" value="CAA9995534.1"/>
    <property type="molecule type" value="Genomic_DNA"/>
</dbReference>
<name>A0A6H5G064_9HEMI</name>
<accession>A0A6H5G064</accession>